<protein>
    <submittedName>
        <fullName evidence="2">Uncharacterized protein</fullName>
    </submittedName>
</protein>
<dbReference type="AlphaFoldDB" id="A0AAV2IK31"/>
<evidence type="ECO:0000313" key="3">
    <source>
        <dbReference type="Proteomes" id="UP001497497"/>
    </source>
</evidence>
<dbReference type="Proteomes" id="UP001497497">
    <property type="component" value="Unassembled WGS sequence"/>
</dbReference>
<keyword evidence="3" id="KW-1185">Reference proteome</keyword>
<keyword evidence="1" id="KW-0472">Membrane</keyword>
<comment type="caution">
    <text evidence="2">The sequence shown here is derived from an EMBL/GenBank/DDBJ whole genome shotgun (WGS) entry which is preliminary data.</text>
</comment>
<reference evidence="2 3" key="1">
    <citation type="submission" date="2024-04" db="EMBL/GenBank/DDBJ databases">
        <authorList>
            <consortium name="Genoscope - CEA"/>
            <person name="William W."/>
        </authorList>
    </citation>
    <scope>NUCLEOTIDE SEQUENCE [LARGE SCALE GENOMIC DNA]</scope>
</reference>
<keyword evidence="1" id="KW-1133">Transmembrane helix</keyword>
<dbReference type="EMBL" id="CAXITT010000980">
    <property type="protein sequence ID" value="CAL1547456.1"/>
    <property type="molecule type" value="Genomic_DNA"/>
</dbReference>
<evidence type="ECO:0000256" key="1">
    <source>
        <dbReference type="SAM" id="Phobius"/>
    </source>
</evidence>
<gene>
    <name evidence="2" type="ORF">GSLYS_00020773001</name>
</gene>
<feature type="transmembrane region" description="Helical" evidence="1">
    <location>
        <begin position="130"/>
        <end position="155"/>
    </location>
</feature>
<keyword evidence="1" id="KW-0812">Transmembrane</keyword>
<feature type="transmembrane region" description="Helical" evidence="1">
    <location>
        <begin position="28"/>
        <end position="50"/>
    </location>
</feature>
<proteinExistence type="predicted"/>
<evidence type="ECO:0000313" key="2">
    <source>
        <dbReference type="EMBL" id="CAL1547456.1"/>
    </source>
</evidence>
<organism evidence="2 3">
    <name type="scientific">Lymnaea stagnalis</name>
    <name type="common">Great pond snail</name>
    <name type="synonym">Helix stagnalis</name>
    <dbReference type="NCBI Taxonomy" id="6523"/>
    <lineage>
        <taxon>Eukaryota</taxon>
        <taxon>Metazoa</taxon>
        <taxon>Spiralia</taxon>
        <taxon>Lophotrochozoa</taxon>
        <taxon>Mollusca</taxon>
        <taxon>Gastropoda</taxon>
        <taxon>Heterobranchia</taxon>
        <taxon>Euthyneura</taxon>
        <taxon>Panpulmonata</taxon>
        <taxon>Hygrophila</taxon>
        <taxon>Lymnaeoidea</taxon>
        <taxon>Lymnaeidae</taxon>
        <taxon>Lymnaea</taxon>
    </lineage>
</organism>
<sequence>MVFTKSLVTAIEMKFFENWRKLNKRAKIAVGLFILALLFLDIGVFTNGWATVKVSQPTTSAFGFNLDDYGYHSRSYTVGLSYYRSETAGDAAYYLLLIAILASVASFFFMDVHIVLLLMENRMDTVNNMLKFTIVSAFLGGIFAIIGIIIFAATFYHGDVVVNYSIFLTAIGAGVLLVGGEEAMKSRTEIQLVA</sequence>
<feature type="transmembrane region" description="Helical" evidence="1">
    <location>
        <begin position="161"/>
        <end position="179"/>
    </location>
</feature>
<accession>A0AAV2IK31</accession>
<name>A0AAV2IK31_LYMST</name>
<feature type="transmembrane region" description="Helical" evidence="1">
    <location>
        <begin position="91"/>
        <end position="118"/>
    </location>
</feature>